<feature type="region of interest" description="Disordered" evidence="1">
    <location>
        <begin position="65"/>
        <end position="152"/>
    </location>
</feature>
<dbReference type="EMBL" id="LR877149">
    <property type="protein sequence ID" value="CAD2215454.1"/>
    <property type="molecule type" value="Genomic_DNA"/>
</dbReference>
<reference evidence="3 4" key="1">
    <citation type="submission" date="2020-08" db="EMBL/GenBank/DDBJ databases">
        <authorList>
            <person name="Newling K."/>
            <person name="Davey J."/>
            <person name="Forrester S."/>
        </authorList>
    </citation>
    <scope>NUCLEOTIDE SEQUENCE [LARGE SCALE GENOMIC DNA]</scope>
    <source>
        <strain evidence="4">Crithidia deanei Carvalho (ATCC PRA-265)</strain>
    </source>
</reference>
<feature type="chain" id="PRO_5028840217" description="Secreted protein" evidence="2">
    <location>
        <begin position="19"/>
        <end position="152"/>
    </location>
</feature>
<evidence type="ECO:0000256" key="1">
    <source>
        <dbReference type="SAM" id="MobiDB-lite"/>
    </source>
</evidence>
<sequence length="152" mass="16329">MPLSIVTVACCSAMAVLALLSGVIKSTTSNTRDRLNEITKEEERLTAEEEVLPTLRAEEIVPPRVTVSVPREDKENEKTPVKPKLTPLYAATSKRPRPATGQPQREEAGGGRQRPQGEPGAPPSADGPHPEHSDRCFQDPQSPLWGGGGDSS</sequence>
<gene>
    <name evidence="3" type="ORF">ADEAN_000290900</name>
</gene>
<keyword evidence="2" id="KW-0732">Signal</keyword>
<protein>
    <recommendedName>
        <fullName evidence="5">Secreted protein</fullName>
    </recommendedName>
</protein>
<dbReference type="Proteomes" id="UP000515908">
    <property type="component" value="Chromosome 05"/>
</dbReference>
<keyword evidence="4" id="KW-1185">Reference proteome</keyword>
<dbReference type="AlphaFoldDB" id="A0A7G2C8M0"/>
<evidence type="ECO:0000313" key="4">
    <source>
        <dbReference type="Proteomes" id="UP000515908"/>
    </source>
</evidence>
<accession>A0A7G2C8M0</accession>
<proteinExistence type="predicted"/>
<evidence type="ECO:0000313" key="3">
    <source>
        <dbReference type="EMBL" id="CAD2215454.1"/>
    </source>
</evidence>
<dbReference type="VEuPathDB" id="TriTrypDB:ADEAN_000290900"/>
<feature type="compositionally biased region" description="Basic and acidic residues" evidence="1">
    <location>
        <begin position="70"/>
        <end position="80"/>
    </location>
</feature>
<name>A0A7G2C8M0_9TRYP</name>
<feature type="signal peptide" evidence="2">
    <location>
        <begin position="1"/>
        <end position="18"/>
    </location>
</feature>
<feature type="compositionally biased region" description="Basic and acidic residues" evidence="1">
    <location>
        <begin position="128"/>
        <end position="137"/>
    </location>
</feature>
<evidence type="ECO:0008006" key="5">
    <source>
        <dbReference type="Google" id="ProtNLM"/>
    </source>
</evidence>
<organism evidence="3 4">
    <name type="scientific">Angomonas deanei</name>
    <dbReference type="NCBI Taxonomy" id="59799"/>
    <lineage>
        <taxon>Eukaryota</taxon>
        <taxon>Discoba</taxon>
        <taxon>Euglenozoa</taxon>
        <taxon>Kinetoplastea</taxon>
        <taxon>Metakinetoplastina</taxon>
        <taxon>Trypanosomatida</taxon>
        <taxon>Trypanosomatidae</taxon>
        <taxon>Strigomonadinae</taxon>
        <taxon>Angomonas</taxon>
    </lineage>
</organism>
<evidence type="ECO:0000256" key="2">
    <source>
        <dbReference type="SAM" id="SignalP"/>
    </source>
</evidence>